<evidence type="ECO:0000256" key="1">
    <source>
        <dbReference type="SAM" id="MobiDB-lite"/>
    </source>
</evidence>
<comment type="caution">
    <text evidence="2">The sequence shown here is derived from an EMBL/GenBank/DDBJ whole genome shotgun (WGS) entry which is preliminary data.</text>
</comment>
<dbReference type="AlphaFoldDB" id="A0A4Y2PQU4"/>
<feature type="region of interest" description="Disordered" evidence="1">
    <location>
        <begin position="9"/>
        <end position="46"/>
    </location>
</feature>
<evidence type="ECO:0000313" key="2">
    <source>
        <dbReference type="EMBL" id="GBN53482.1"/>
    </source>
</evidence>
<gene>
    <name evidence="2" type="ORF">AVEN_200218_1</name>
</gene>
<dbReference type="Proteomes" id="UP000499080">
    <property type="component" value="Unassembled WGS sequence"/>
</dbReference>
<dbReference type="EMBL" id="BGPR01011894">
    <property type="protein sequence ID" value="GBN53482.1"/>
    <property type="molecule type" value="Genomic_DNA"/>
</dbReference>
<keyword evidence="3" id="KW-1185">Reference proteome</keyword>
<accession>A0A4Y2PQU4</accession>
<evidence type="ECO:0000313" key="3">
    <source>
        <dbReference type="Proteomes" id="UP000499080"/>
    </source>
</evidence>
<name>A0A4Y2PQU4_ARAVE</name>
<proteinExistence type="predicted"/>
<reference evidence="2 3" key="1">
    <citation type="journal article" date="2019" name="Sci. Rep.">
        <title>Orb-weaving spider Araneus ventricosus genome elucidates the spidroin gene catalogue.</title>
        <authorList>
            <person name="Kono N."/>
            <person name="Nakamura H."/>
            <person name="Ohtoshi R."/>
            <person name="Moran D.A.P."/>
            <person name="Shinohara A."/>
            <person name="Yoshida Y."/>
            <person name="Fujiwara M."/>
            <person name="Mori M."/>
            <person name="Tomita M."/>
            <person name="Arakawa K."/>
        </authorList>
    </citation>
    <scope>NUCLEOTIDE SEQUENCE [LARGE SCALE GENOMIC DNA]</scope>
</reference>
<sequence>MSIAIRYRKPQGKRIRGLTPQFDQRPHSPSTAEPATSIPAAISNGTQGRRHVSWAVRCRSKNKQFEILQLQILLQDDEVWTGSFKSW</sequence>
<protein>
    <submittedName>
        <fullName evidence="2">Uncharacterized protein</fullName>
    </submittedName>
</protein>
<organism evidence="2 3">
    <name type="scientific">Araneus ventricosus</name>
    <name type="common">Orbweaver spider</name>
    <name type="synonym">Epeira ventricosa</name>
    <dbReference type="NCBI Taxonomy" id="182803"/>
    <lineage>
        <taxon>Eukaryota</taxon>
        <taxon>Metazoa</taxon>
        <taxon>Ecdysozoa</taxon>
        <taxon>Arthropoda</taxon>
        <taxon>Chelicerata</taxon>
        <taxon>Arachnida</taxon>
        <taxon>Araneae</taxon>
        <taxon>Araneomorphae</taxon>
        <taxon>Entelegynae</taxon>
        <taxon>Araneoidea</taxon>
        <taxon>Araneidae</taxon>
        <taxon>Araneus</taxon>
    </lineage>
</organism>